<gene>
    <name evidence="2" type="ORF">UV73_C0001G0185</name>
</gene>
<dbReference type="EMBL" id="LCFP01000001">
    <property type="protein sequence ID" value="KKS98664.1"/>
    <property type="molecule type" value="Genomic_DNA"/>
</dbReference>
<proteinExistence type="predicted"/>
<dbReference type="STRING" id="1618443.UV73_C0001G0185"/>
<keyword evidence="1" id="KW-0812">Transmembrane</keyword>
<protein>
    <recommendedName>
        <fullName evidence="4">Membrane protein 6-pyruvoyl-tetrahydropterin synthase-related domain-containing protein</fullName>
    </recommendedName>
</protein>
<feature type="transmembrane region" description="Helical" evidence="1">
    <location>
        <begin position="150"/>
        <end position="166"/>
    </location>
</feature>
<feature type="transmembrane region" description="Helical" evidence="1">
    <location>
        <begin position="186"/>
        <end position="209"/>
    </location>
</feature>
<feature type="transmembrane region" description="Helical" evidence="1">
    <location>
        <begin position="95"/>
        <end position="116"/>
    </location>
</feature>
<evidence type="ECO:0008006" key="4">
    <source>
        <dbReference type="Google" id="ProtNLM"/>
    </source>
</evidence>
<feature type="transmembrane region" description="Helical" evidence="1">
    <location>
        <begin position="306"/>
        <end position="328"/>
    </location>
</feature>
<keyword evidence="1" id="KW-0472">Membrane</keyword>
<evidence type="ECO:0000313" key="3">
    <source>
        <dbReference type="Proteomes" id="UP000034894"/>
    </source>
</evidence>
<evidence type="ECO:0000256" key="1">
    <source>
        <dbReference type="SAM" id="Phobius"/>
    </source>
</evidence>
<feature type="transmembrane region" description="Helical" evidence="1">
    <location>
        <begin position="221"/>
        <end position="242"/>
    </location>
</feature>
<dbReference type="Proteomes" id="UP000034894">
    <property type="component" value="Unassembled WGS sequence"/>
</dbReference>
<feature type="transmembrane region" description="Helical" evidence="1">
    <location>
        <begin position="508"/>
        <end position="526"/>
    </location>
</feature>
<dbReference type="AlphaFoldDB" id="A0A0G1DM10"/>
<feature type="transmembrane region" description="Helical" evidence="1">
    <location>
        <begin position="340"/>
        <end position="359"/>
    </location>
</feature>
<evidence type="ECO:0000313" key="2">
    <source>
        <dbReference type="EMBL" id="KKS98664.1"/>
    </source>
</evidence>
<sequence length="535" mass="60501">MKKLLPYFCGLILILAATLLILPFSRPGFFATDDGEWAIVRLAEMVRELKDLQIPPRWSDYLNHGYGYPLFSFTYPLPFYLGSLIRLTGADFTEIIKLLFVLSVFMSGYFMFLLAAKIKGNWAGMMAAFFYMTVPYRLTDLYVRGSLGESLALSLFPLIFYLTLVYREKTGLKRGVLLSLSLASLLLTHNVLSLLFSPFWFLWLITVFKDVKSVLPNKLKLILFPVILSFALAAFFIVPALHERKYILLSIMPLADKSSHFLSLGEIFMATPRVGLPSFGLTAQQTSVLILSVILLIKNRAKIQSAVFFLLSVPLTVFLLHSSSRLVWQLPLLSSIDFPWRMGGILCFIVALASVFLFYKKQAVYAGSLLILIGFMSILPLTGINNPINKSDDYYLTNDATTTSADELMPVYVSRKPENRYLRKAEIVTGDAEISDLNYNSRKAKFTIQAVTPGTVRLNTIFFPGWQLADNGKPMTFRYNNDFGIIEADFGHGRHQIEANFTETPVRFAADIVSLSALFYCVYIFIRKKHDDSIN</sequence>
<feature type="transmembrane region" description="Helical" evidence="1">
    <location>
        <begin position="66"/>
        <end position="83"/>
    </location>
</feature>
<name>A0A0G1DM10_9BACT</name>
<organism evidence="2 3">
    <name type="scientific">Candidatus Gottesmanbacteria bacterium GW2011_GWA2_43_14</name>
    <dbReference type="NCBI Taxonomy" id="1618443"/>
    <lineage>
        <taxon>Bacteria</taxon>
        <taxon>Candidatus Gottesmaniibacteriota</taxon>
    </lineage>
</organism>
<feature type="transmembrane region" description="Helical" evidence="1">
    <location>
        <begin position="364"/>
        <end position="384"/>
    </location>
</feature>
<reference evidence="2 3" key="1">
    <citation type="journal article" date="2015" name="Nature">
        <title>rRNA introns, odd ribosomes, and small enigmatic genomes across a large radiation of phyla.</title>
        <authorList>
            <person name="Brown C.T."/>
            <person name="Hug L.A."/>
            <person name="Thomas B.C."/>
            <person name="Sharon I."/>
            <person name="Castelle C.J."/>
            <person name="Singh A."/>
            <person name="Wilkins M.J."/>
            <person name="Williams K.H."/>
            <person name="Banfield J.F."/>
        </authorList>
    </citation>
    <scope>NUCLEOTIDE SEQUENCE [LARGE SCALE GENOMIC DNA]</scope>
</reference>
<accession>A0A0G1DM10</accession>
<comment type="caution">
    <text evidence="2">The sequence shown here is derived from an EMBL/GenBank/DDBJ whole genome shotgun (WGS) entry which is preliminary data.</text>
</comment>
<keyword evidence="1" id="KW-1133">Transmembrane helix</keyword>